<dbReference type="CDD" id="cd08241">
    <property type="entry name" value="QOR1"/>
    <property type="match status" value="1"/>
</dbReference>
<dbReference type="KEGG" id="eke:EK0264_11810"/>
<dbReference type="SUPFAM" id="SSF51735">
    <property type="entry name" value="NAD(P)-binding Rossmann-fold domains"/>
    <property type="match status" value="1"/>
</dbReference>
<proteinExistence type="predicted"/>
<dbReference type="Gene3D" id="3.90.180.10">
    <property type="entry name" value="Medium-chain alcohol dehydrogenases, catalytic domain"/>
    <property type="match status" value="1"/>
</dbReference>
<dbReference type="EMBL" id="CP047156">
    <property type="protein sequence ID" value="QHC00902.1"/>
    <property type="molecule type" value="Genomic_DNA"/>
</dbReference>
<dbReference type="Proteomes" id="UP000463857">
    <property type="component" value="Chromosome"/>
</dbReference>
<dbReference type="RefSeq" id="WP_159545843.1">
    <property type="nucleotide sequence ID" value="NZ_CP047156.1"/>
</dbReference>
<protein>
    <submittedName>
        <fullName evidence="2">Zinc-binding dehydrogenase</fullName>
    </submittedName>
</protein>
<dbReference type="PANTHER" id="PTHR43677">
    <property type="entry name" value="SHORT-CHAIN DEHYDROGENASE/REDUCTASE"/>
    <property type="match status" value="1"/>
</dbReference>
<dbReference type="AlphaFoldDB" id="A0A7L4YPE6"/>
<dbReference type="Pfam" id="PF08240">
    <property type="entry name" value="ADH_N"/>
    <property type="match status" value="1"/>
</dbReference>
<gene>
    <name evidence="2" type="ORF">EK0264_11810</name>
</gene>
<sequence length="324" mass="34948">MRRWEVGELGDPPSVARLVEVAEPSRGAGRALVRIEAACIGFPDYLMMQGLYHDKPELPFGIAGEAAGTVVDSDINGIEVGERRLVLADAKGAGLLTDLVSSDADHLLPIPADMPPEHAATLFAAYQTSYVGLFRRARLEAGETVLIHGATGGVGMAAVQLAKAAGAFVIAVVGGPQKVDAARDFGADEVIDHRTADFVERVRELTDGRGVDVAYDPVGGEVFDATRRVMAVEGRLLVVGFAGGTIPSAPANHALLKNYSVVGFRMRPFREDLAYRDEVHEQLLQWYAEGKIRPRVHVFEFEELPEALTEIGTRQVIGRVVLRT</sequence>
<dbReference type="InterPro" id="IPR020843">
    <property type="entry name" value="ER"/>
</dbReference>
<dbReference type="InterPro" id="IPR013154">
    <property type="entry name" value="ADH-like_N"/>
</dbReference>
<dbReference type="InterPro" id="IPR011032">
    <property type="entry name" value="GroES-like_sf"/>
</dbReference>
<dbReference type="Pfam" id="PF00107">
    <property type="entry name" value="ADH_zinc_N"/>
    <property type="match status" value="1"/>
</dbReference>
<dbReference type="OrthoDB" id="4190732at2"/>
<dbReference type="SMART" id="SM00829">
    <property type="entry name" value="PKS_ER"/>
    <property type="match status" value="1"/>
</dbReference>
<keyword evidence="3" id="KW-1185">Reference proteome</keyword>
<dbReference type="SUPFAM" id="SSF50129">
    <property type="entry name" value="GroES-like"/>
    <property type="match status" value="1"/>
</dbReference>
<evidence type="ECO:0000313" key="2">
    <source>
        <dbReference type="EMBL" id="QHC00902.1"/>
    </source>
</evidence>
<dbReference type="InterPro" id="IPR051397">
    <property type="entry name" value="Zn-ADH-like_protein"/>
</dbReference>
<accession>A0A7L4YPE6</accession>
<dbReference type="PANTHER" id="PTHR43677:SF4">
    <property type="entry name" value="QUINONE OXIDOREDUCTASE-LIKE PROTEIN 2"/>
    <property type="match status" value="1"/>
</dbReference>
<dbReference type="Gene3D" id="3.40.50.720">
    <property type="entry name" value="NAD(P)-binding Rossmann-like Domain"/>
    <property type="match status" value="1"/>
</dbReference>
<reference evidence="2 3" key="1">
    <citation type="journal article" date="2018" name="Int. J. Syst. Evol. Microbiol.">
        <title>Epidermidibacterium keratini gen. nov., sp. nov., a member of the family Sporichthyaceae, isolated from keratin epidermis.</title>
        <authorList>
            <person name="Lee D.G."/>
            <person name="Trujillo M.E."/>
            <person name="Kang S."/>
            <person name="Nam J.J."/>
            <person name="Kim Y.J."/>
        </authorList>
    </citation>
    <scope>NUCLEOTIDE SEQUENCE [LARGE SCALE GENOMIC DNA]</scope>
    <source>
        <strain evidence="2 3">EPI-7</strain>
    </source>
</reference>
<dbReference type="InterPro" id="IPR036291">
    <property type="entry name" value="NAD(P)-bd_dom_sf"/>
</dbReference>
<feature type="domain" description="Enoyl reductase (ER)" evidence="1">
    <location>
        <begin position="10"/>
        <end position="322"/>
    </location>
</feature>
<name>A0A7L4YPE6_9ACTN</name>
<dbReference type="GO" id="GO:0016491">
    <property type="term" value="F:oxidoreductase activity"/>
    <property type="evidence" value="ECO:0007669"/>
    <property type="project" value="InterPro"/>
</dbReference>
<evidence type="ECO:0000259" key="1">
    <source>
        <dbReference type="SMART" id="SM00829"/>
    </source>
</evidence>
<evidence type="ECO:0000313" key="3">
    <source>
        <dbReference type="Proteomes" id="UP000463857"/>
    </source>
</evidence>
<dbReference type="InterPro" id="IPR013149">
    <property type="entry name" value="ADH-like_C"/>
</dbReference>
<dbReference type="InParanoid" id="A0A7L4YPE6"/>
<organism evidence="2 3">
    <name type="scientific">Epidermidibacterium keratini</name>
    <dbReference type="NCBI Taxonomy" id="1891644"/>
    <lineage>
        <taxon>Bacteria</taxon>
        <taxon>Bacillati</taxon>
        <taxon>Actinomycetota</taxon>
        <taxon>Actinomycetes</taxon>
        <taxon>Sporichthyales</taxon>
        <taxon>Sporichthyaceae</taxon>
        <taxon>Epidermidibacterium</taxon>
    </lineage>
</organism>